<dbReference type="GO" id="GO:0005576">
    <property type="term" value="C:extracellular region"/>
    <property type="evidence" value="ECO:0007669"/>
    <property type="project" value="InterPro"/>
</dbReference>
<feature type="signal peptide" evidence="1">
    <location>
        <begin position="1"/>
        <end position="31"/>
    </location>
</feature>
<reference evidence="2" key="2">
    <citation type="submission" date="2025-08" db="UniProtKB">
        <authorList>
            <consortium name="Ensembl"/>
        </authorList>
    </citation>
    <scope>IDENTIFICATION</scope>
</reference>
<dbReference type="PRINTS" id="PR01937">
    <property type="entry name" value="INTRLEUKIN24"/>
</dbReference>
<dbReference type="PANTHER" id="PTHR48488:SF1">
    <property type="entry name" value="INTERLEUKIN-22"/>
    <property type="match status" value="1"/>
</dbReference>
<evidence type="ECO:0000313" key="3">
    <source>
        <dbReference type="Proteomes" id="UP000472265"/>
    </source>
</evidence>
<reference evidence="2" key="1">
    <citation type="submission" date="2021-04" db="EMBL/GenBank/DDBJ databases">
        <authorList>
            <consortium name="Wellcome Sanger Institute Data Sharing"/>
        </authorList>
    </citation>
    <scope>NUCLEOTIDE SEQUENCE [LARGE SCALE GENOMIC DNA]</scope>
</reference>
<organism evidence="2 3">
    <name type="scientific">Sparus aurata</name>
    <name type="common">Gilthead sea bream</name>
    <dbReference type="NCBI Taxonomy" id="8175"/>
    <lineage>
        <taxon>Eukaryota</taxon>
        <taxon>Metazoa</taxon>
        <taxon>Chordata</taxon>
        <taxon>Craniata</taxon>
        <taxon>Vertebrata</taxon>
        <taxon>Euteleostomi</taxon>
        <taxon>Actinopterygii</taxon>
        <taxon>Neopterygii</taxon>
        <taxon>Teleostei</taxon>
        <taxon>Neoteleostei</taxon>
        <taxon>Acanthomorphata</taxon>
        <taxon>Eupercaria</taxon>
        <taxon>Spariformes</taxon>
        <taxon>Sparidae</taxon>
        <taxon>Sparus</taxon>
    </lineage>
</organism>
<dbReference type="Pfam" id="PF14565">
    <property type="entry name" value="IL22"/>
    <property type="match status" value="1"/>
</dbReference>
<dbReference type="Proteomes" id="UP000472265">
    <property type="component" value="Chromosome 14"/>
</dbReference>
<dbReference type="Gene3D" id="1.20.1250.10">
    <property type="match status" value="1"/>
</dbReference>
<dbReference type="AlphaFoldDB" id="A0A671VQZ0"/>
<keyword evidence="1" id="KW-0732">Signal</keyword>
<proteinExistence type="predicted"/>
<protein>
    <recommendedName>
        <fullName evidence="4">Interleukin-22</fullName>
    </recommendedName>
</protein>
<keyword evidence="3" id="KW-1185">Reference proteome</keyword>
<dbReference type="PANTHER" id="PTHR48488">
    <property type="entry name" value="INTERLEUKIN-22"/>
    <property type="match status" value="1"/>
</dbReference>
<sequence>MKLATLVSFLRPAVVMLLPLILIGWVEQAAAHPVQQKLSPPLQNPETYKTVKAVAKHAESMNTENDPSVRLNPRIRTNQDHMTICCLHANILEFYLNEVLPKHKSDHHNRMHTLRTDLSRVSEDLKSHGCNVTRHHHLAVQFRGQLQTMGDEGITKAMGEIDIMFTFLQGYCVANSTAAPAVASQ</sequence>
<dbReference type="GeneTree" id="ENSGT01020000230588"/>
<dbReference type="InterPro" id="IPR009079">
    <property type="entry name" value="4_helix_cytokine-like_core"/>
</dbReference>
<dbReference type="SUPFAM" id="SSF47266">
    <property type="entry name" value="4-helical cytokines"/>
    <property type="match status" value="1"/>
</dbReference>
<name>A0A671VQZ0_SPAAU</name>
<dbReference type="InParanoid" id="A0A671VQZ0"/>
<accession>A0A671VQZ0</accession>
<dbReference type="InterPro" id="IPR020453">
    <property type="entry name" value="IL-22"/>
</dbReference>
<reference evidence="2" key="3">
    <citation type="submission" date="2025-09" db="UniProtKB">
        <authorList>
            <consortium name="Ensembl"/>
        </authorList>
    </citation>
    <scope>IDENTIFICATION</scope>
</reference>
<feature type="chain" id="PRO_5025444332" description="Interleukin-22" evidence="1">
    <location>
        <begin position="32"/>
        <end position="185"/>
    </location>
</feature>
<dbReference type="OMA" id="RHPQTYQ"/>
<evidence type="ECO:0008006" key="4">
    <source>
        <dbReference type="Google" id="ProtNLM"/>
    </source>
</evidence>
<dbReference type="InterPro" id="IPR020444">
    <property type="entry name" value="IL-24"/>
</dbReference>
<evidence type="ECO:0000256" key="1">
    <source>
        <dbReference type="SAM" id="SignalP"/>
    </source>
</evidence>
<dbReference type="Ensembl" id="ENSSAUT00010030440.1">
    <property type="protein sequence ID" value="ENSSAUP00010028860.1"/>
    <property type="gene ID" value="ENSSAUG00010012416.1"/>
</dbReference>
<evidence type="ECO:0000313" key="2">
    <source>
        <dbReference type="Ensembl" id="ENSSAUP00010028860.1"/>
    </source>
</evidence>
<dbReference type="FunCoup" id="A0A671VQZ0">
    <property type="interactions" value="59"/>
</dbReference>